<keyword evidence="2" id="KW-0746">Sphingolipid metabolism</keyword>
<keyword evidence="2" id="KW-0378">Hydrolase</keyword>
<dbReference type="GO" id="GO:0046512">
    <property type="term" value="P:sphingosine biosynthetic process"/>
    <property type="evidence" value="ECO:0007669"/>
    <property type="project" value="TreeGrafter"/>
</dbReference>
<comment type="catalytic activity">
    <reaction evidence="2">
        <text>an N-acylsphing-4-enine + H2O = sphing-4-enine + a fatty acid</text>
        <dbReference type="Rhea" id="RHEA:20856"/>
        <dbReference type="ChEBI" id="CHEBI:15377"/>
        <dbReference type="ChEBI" id="CHEBI:28868"/>
        <dbReference type="ChEBI" id="CHEBI:52639"/>
        <dbReference type="ChEBI" id="CHEBI:57756"/>
        <dbReference type="EC" id="3.5.1.23"/>
    </reaction>
</comment>
<dbReference type="GO" id="GO:0042759">
    <property type="term" value="P:long-chain fatty acid biosynthetic process"/>
    <property type="evidence" value="ECO:0007669"/>
    <property type="project" value="TreeGrafter"/>
</dbReference>
<dbReference type="AlphaFoldDB" id="A0A1M5T4M8"/>
<dbReference type="InterPro" id="IPR031329">
    <property type="entry name" value="NEUT/ALK_ceramidase_N"/>
</dbReference>
<dbReference type="Proteomes" id="UP000184389">
    <property type="component" value="Unassembled WGS sequence"/>
</dbReference>
<feature type="binding site" evidence="1">
    <location>
        <position position="186"/>
    </location>
    <ligand>
        <name>Zn(2+)</name>
        <dbReference type="ChEBI" id="CHEBI:29105"/>
    </ligand>
</feature>
<dbReference type="RefSeq" id="WP_072742816.1">
    <property type="nucleotide sequence ID" value="NZ_FQXR01000002.1"/>
</dbReference>
<protein>
    <recommendedName>
        <fullName evidence="2">Neutral ceramidase</fullName>
        <ecNumber evidence="2">3.5.1.23</ecNumber>
    </recommendedName>
</protein>
<dbReference type="Pfam" id="PF04734">
    <property type="entry name" value="Ceramidase_alk"/>
    <property type="match status" value="1"/>
</dbReference>
<keyword evidence="5" id="KW-1185">Reference proteome</keyword>
<feature type="domain" description="Neutral/alkaline non-lysosomal ceramidase N-terminal" evidence="3">
    <location>
        <begin position="7"/>
        <end position="232"/>
    </location>
</feature>
<dbReference type="GO" id="GO:0046872">
    <property type="term" value="F:metal ion binding"/>
    <property type="evidence" value="ECO:0007669"/>
    <property type="project" value="UniProtKB-KW"/>
</dbReference>
<gene>
    <name evidence="4" type="ORF">SAMN02745180_00370</name>
</gene>
<dbReference type="PANTHER" id="PTHR12670">
    <property type="entry name" value="CERAMIDASE"/>
    <property type="match status" value="1"/>
</dbReference>
<keyword evidence="1" id="KW-0479">Metal-binding</keyword>
<keyword evidence="2" id="KW-0443">Lipid metabolism</keyword>
<dbReference type="EC" id="3.5.1.23" evidence="2"/>
<evidence type="ECO:0000256" key="2">
    <source>
        <dbReference type="RuleBase" id="RU366019"/>
    </source>
</evidence>
<keyword evidence="1" id="KW-0862">Zinc</keyword>
<dbReference type="InterPro" id="IPR006823">
    <property type="entry name" value="Ceramidase_alk"/>
</dbReference>
<proteinExistence type="inferred from homology"/>
<evidence type="ECO:0000259" key="3">
    <source>
        <dbReference type="Pfam" id="PF04734"/>
    </source>
</evidence>
<comment type="similarity">
    <text evidence="2">Belongs to the neutral ceramidase family.</text>
</comment>
<accession>A0A1M5T4M8</accession>
<organism evidence="4 5">
    <name type="scientific">Sporanaerobacter acetigenes DSM 13106</name>
    <dbReference type="NCBI Taxonomy" id="1123281"/>
    <lineage>
        <taxon>Bacteria</taxon>
        <taxon>Bacillati</taxon>
        <taxon>Bacillota</taxon>
        <taxon>Tissierellia</taxon>
        <taxon>Tissierellales</taxon>
        <taxon>Sporanaerobacteraceae</taxon>
        <taxon>Sporanaerobacter</taxon>
    </lineage>
</organism>
<evidence type="ECO:0000313" key="4">
    <source>
        <dbReference type="EMBL" id="SHH45642.1"/>
    </source>
</evidence>
<feature type="binding site" evidence="1">
    <location>
        <position position="92"/>
    </location>
    <ligand>
        <name>Zn(2+)</name>
        <dbReference type="ChEBI" id="CHEBI:29105"/>
    </ligand>
</feature>
<dbReference type="PANTHER" id="PTHR12670:SF1">
    <property type="entry name" value="NEUTRAL CERAMIDASE"/>
    <property type="match status" value="1"/>
</dbReference>
<reference evidence="4 5" key="1">
    <citation type="submission" date="2016-11" db="EMBL/GenBank/DDBJ databases">
        <authorList>
            <person name="Jaros S."/>
            <person name="Januszkiewicz K."/>
            <person name="Wedrychowicz H."/>
        </authorList>
    </citation>
    <scope>NUCLEOTIDE SEQUENCE [LARGE SCALE GENOMIC DNA]</scope>
    <source>
        <strain evidence="4 5">DSM 13106</strain>
    </source>
</reference>
<dbReference type="OrthoDB" id="337762at2"/>
<dbReference type="GO" id="GO:0016020">
    <property type="term" value="C:membrane"/>
    <property type="evidence" value="ECO:0007669"/>
    <property type="project" value="GOC"/>
</dbReference>
<dbReference type="GO" id="GO:0005576">
    <property type="term" value="C:extracellular region"/>
    <property type="evidence" value="ECO:0007669"/>
    <property type="project" value="TreeGrafter"/>
</dbReference>
<name>A0A1M5T4M8_9FIRM</name>
<dbReference type="GO" id="GO:0017040">
    <property type="term" value="F:N-acylsphingosine amidohydrolase activity"/>
    <property type="evidence" value="ECO:0007669"/>
    <property type="project" value="UniProtKB-UniRule"/>
</dbReference>
<evidence type="ECO:0000256" key="1">
    <source>
        <dbReference type="PIRSR" id="PIRSR606823-2"/>
    </source>
</evidence>
<dbReference type="GO" id="GO:0046514">
    <property type="term" value="P:ceramide catabolic process"/>
    <property type="evidence" value="ECO:0007669"/>
    <property type="project" value="InterPro"/>
</dbReference>
<dbReference type="STRING" id="1123281.SAMN02745180_00370"/>
<sequence>MKGQLFVGVSKSEIDVPEGMKMAGYMGRDQGNIGTHDSIYTKAMTISNGLEKAILITNDMLCVDEEMVKKVVSKIKEEIDIEEKNVFVCAIHTHSGPEIIKWMPGVYIDDEHKKLKEKIIDIIAKNAIESTKNLILSYMKFGKSEINGLGSNRIDKDADFDNSVNVISFNTEEDKIVGVIVNHGCHPTILGLDNLLISADYPGVVQREIEQKYGENCICMFMNGACGDISTRFTRKSQDFDEVERKGMLLFDKVVEAMDNSLELDCNEIYCVKEYFNFPKKELPNRDVAMKHYEEAKSNRELALQGEISSDDKRLAETKYQGAAITLKLIDTLGNDYEINAPIQVVKVGGVAIVGVPVELFNEFGVSIKNNSKVKNTLVVGYTSGMLGYVYTKESYENGDYEAWSSIFGGIAGDFVVDKSLKLIEDIIKLRD</sequence>
<dbReference type="EMBL" id="FQXR01000002">
    <property type="protein sequence ID" value="SHH45642.1"/>
    <property type="molecule type" value="Genomic_DNA"/>
</dbReference>
<comment type="cofactor">
    <cofactor evidence="1">
        <name>Zn(2+)</name>
        <dbReference type="ChEBI" id="CHEBI:29105"/>
    </cofactor>
    <text evidence="1">Binds 1 zinc ion per subunit.</text>
</comment>
<evidence type="ECO:0000313" key="5">
    <source>
        <dbReference type="Proteomes" id="UP000184389"/>
    </source>
</evidence>